<accession>A0A9X6TMC4</accession>
<evidence type="ECO:0000313" key="3">
    <source>
        <dbReference type="Proteomes" id="UP000220702"/>
    </source>
</evidence>
<gene>
    <name evidence="2" type="ORF">CON71_15225</name>
</gene>
<dbReference type="EMBL" id="NVNL01000019">
    <property type="protein sequence ID" value="PEA89141.1"/>
    <property type="molecule type" value="Genomic_DNA"/>
</dbReference>
<dbReference type="AlphaFoldDB" id="A0A9X6TMC4"/>
<sequence length="91" mass="10685">MYFFSPYNYMEVKIKSEYILNKMKGRLRFGGSKAKALFPKAVEFLVGKYTLIVMLFIIKILFSKKKLNKASDYAKALAKKYSVYWGYVDKL</sequence>
<proteinExistence type="predicted"/>
<evidence type="ECO:0000256" key="1">
    <source>
        <dbReference type="SAM" id="Phobius"/>
    </source>
</evidence>
<dbReference type="Proteomes" id="UP000220702">
    <property type="component" value="Unassembled WGS sequence"/>
</dbReference>
<name>A0A9X6TMC4_BACTU</name>
<keyword evidence="1" id="KW-0472">Membrane</keyword>
<feature type="transmembrane region" description="Helical" evidence="1">
    <location>
        <begin position="44"/>
        <end position="62"/>
    </location>
</feature>
<keyword evidence="1" id="KW-0812">Transmembrane</keyword>
<protein>
    <submittedName>
        <fullName evidence="2">Uncharacterized protein</fullName>
    </submittedName>
</protein>
<evidence type="ECO:0000313" key="2">
    <source>
        <dbReference type="EMBL" id="PEA89141.1"/>
    </source>
</evidence>
<reference evidence="2 3" key="1">
    <citation type="submission" date="2017-09" db="EMBL/GenBank/DDBJ databases">
        <title>Large-scale bioinformatics analysis of Bacillus genomes uncovers conserved roles of natural products in bacterial physiology.</title>
        <authorList>
            <consortium name="Agbiome Team Llc"/>
            <person name="Bleich R.M."/>
            <person name="Grubbs K.J."/>
            <person name="Santa Maria K.C."/>
            <person name="Allen S.E."/>
            <person name="Farag S."/>
            <person name="Shank E.A."/>
            <person name="Bowers A."/>
        </authorList>
    </citation>
    <scope>NUCLEOTIDE SEQUENCE [LARGE SCALE GENOMIC DNA]</scope>
    <source>
        <strain evidence="2 3">AFS089089</strain>
    </source>
</reference>
<organism evidence="2 3">
    <name type="scientific">Bacillus thuringiensis</name>
    <dbReference type="NCBI Taxonomy" id="1428"/>
    <lineage>
        <taxon>Bacteria</taxon>
        <taxon>Bacillati</taxon>
        <taxon>Bacillota</taxon>
        <taxon>Bacilli</taxon>
        <taxon>Bacillales</taxon>
        <taxon>Bacillaceae</taxon>
        <taxon>Bacillus</taxon>
        <taxon>Bacillus cereus group</taxon>
    </lineage>
</organism>
<comment type="caution">
    <text evidence="2">The sequence shown here is derived from an EMBL/GenBank/DDBJ whole genome shotgun (WGS) entry which is preliminary data.</text>
</comment>
<keyword evidence="1" id="KW-1133">Transmembrane helix</keyword>